<dbReference type="RefSeq" id="WP_071866865.1">
    <property type="nucleotide sequence ID" value="NZ_BJWA01000007.1"/>
</dbReference>
<reference evidence="7 8" key="1">
    <citation type="submission" date="2017-05" db="EMBL/GenBank/DDBJ databases">
        <title>The Genome Sequence of Enterococcus mundtii 6B1_DIV0119.</title>
        <authorList>
            <consortium name="The Broad Institute Genomics Platform"/>
            <consortium name="The Broad Institute Genomic Center for Infectious Diseases"/>
            <person name="Earl A."/>
            <person name="Manson A."/>
            <person name="Schwartman J."/>
            <person name="Gilmore M."/>
            <person name="Abouelleil A."/>
            <person name="Cao P."/>
            <person name="Chapman S."/>
            <person name="Cusick C."/>
            <person name="Shea T."/>
            <person name="Young S."/>
            <person name="Neafsey D."/>
            <person name="Nusbaum C."/>
            <person name="Birren B."/>
        </authorList>
    </citation>
    <scope>NUCLEOTIDE SEQUENCE [LARGE SCALE GENOMIC DNA]</scope>
    <source>
        <strain evidence="7 8">6B1_DIV0119</strain>
    </source>
</reference>
<sequence length="321" mass="36526">MKNKSFFILVAFCLLLAGCTFNSTEPTKKELTIGFSQAGTESNWRKVQNQSIKEALEKQNFQVLHRNSYSDPKQQIQDVMTFIAYQVDMIVLSPIEETGWDSVLEEAKEANIPVIIVDRNITTEKQDLYLTHIGSSFKAQGSRAGLYVTNHYQQKTQESIQVFEIRGSENTSPTRLRSDGFLETIGRDPRIHVRQVITGDYIRLKAKEQFSKAIDEGKLEGIDVIYSHNDEMTLGALDAIKEKKLEKNFVIVSIDAQKEMIDQLKKGKVNCVVECNPFMGELVANTVKRYFEKKAIPQDIYVSDTVFSDQNDFSTIPPRGY</sequence>
<gene>
    <name evidence="7" type="ORF">A5802_001553</name>
    <name evidence="6" type="ORF">EMU01_13310</name>
</gene>
<dbReference type="AlphaFoldDB" id="A0A1I4KJ16"/>
<dbReference type="PROSITE" id="PS51257">
    <property type="entry name" value="PROKAR_LIPOPROTEIN"/>
    <property type="match status" value="1"/>
</dbReference>
<comment type="caution">
    <text evidence="7">The sequence shown here is derived from an EMBL/GenBank/DDBJ whole genome shotgun (WGS) entry which is preliminary data.</text>
</comment>
<dbReference type="Gene3D" id="3.40.50.2300">
    <property type="match status" value="2"/>
</dbReference>
<dbReference type="EMBL" id="BJWA01000007">
    <property type="protein sequence ID" value="GEL80187.1"/>
    <property type="molecule type" value="Genomic_DNA"/>
</dbReference>
<evidence type="ECO:0000313" key="7">
    <source>
        <dbReference type="EMBL" id="OTP27817.1"/>
    </source>
</evidence>
<protein>
    <submittedName>
        <fullName evidence="6">LacI family transcriptional regulator</fullName>
    </submittedName>
</protein>
<dbReference type="GO" id="GO:0030246">
    <property type="term" value="F:carbohydrate binding"/>
    <property type="evidence" value="ECO:0007669"/>
    <property type="project" value="UniProtKB-ARBA"/>
</dbReference>
<dbReference type="SUPFAM" id="SSF53822">
    <property type="entry name" value="Periplasmic binding protein-like I"/>
    <property type="match status" value="1"/>
</dbReference>
<dbReference type="Pfam" id="PF13407">
    <property type="entry name" value="Peripla_BP_4"/>
    <property type="match status" value="1"/>
</dbReference>
<evidence type="ECO:0000256" key="3">
    <source>
        <dbReference type="ARBA" id="ARBA00022729"/>
    </source>
</evidence>
<evidence type="ECO:0000256" key="2">
    <source>
        <dbReference type="ARBA" id="ARBA00007639"/>
    </source>
</evidence>
<dbReference type="PANTHER" id="PTHR46847:SF3">
    <property type="entry name" value="GALACTOFURANOSE-BINDING PROTEIN YTFQ"/>
    <property type="match status" value="1"/>
</dbReference>
<feature type="chain" id="PRO_5044559419" evidence="4">
    <location>
        <begin position="23"/>
        <end position="321"/>
    </location>
</feature>
<dbReference type="CDD" id="cd06309">
    <property type="entry name" value="PBP1_galactofuranose_YtfQ-like"/>
    <property type="match status" value="1"/>
</dbReference>
<evidence type="ECO:0000256" key="1">
    <source>
        <dbReference type="ARBA" id="ARBA00004196"/>
    </source>
</evidence>
<dbReference type="PANTHER" id="PTHR46847">
    <property type="entry name" value="D-ALLOSE-BINDING PERIPLASMIC PROTEIN-RELATED"/>
    <property type="match status" value="1"/>
</dbReference>
<dbReference type="EMBL" id="NGMS01000001">
    <property type="protein sequence ID" value="OTP27817.1"/>
    <property type="molecule type" value="Genomic_DNA"/>
</dbReference>
<feature type="signal peptide" evidence="4">
    <location>
        <begin position="1"/>
        <end position="22"/>
    </location>
</feature>
<dbReference type="InterPro" id="IPR025997">
    <property type="entry name" value="SBP_2_dom"/>
</dbReference>
<evidence type="ECO:0000313" key="6">
    <source>
        <dbReference type="EMBL" id="GEL80187.1"/>
    </source>
</evidence>
<dbReference type="GeneID" id="60999800"/>
<evidence type="ECO:0000256" key="4">
    <source>
        <dbReference type="SAM" id="SignalP"/>
    </source>
</evidence>
<dbReference type="Proteomes" id="UP000321175">
    <property type="component" value="Unassembled WGS sequence"/>
</dbReference>
<keyword evidence="9" id="KW-1185">Reference proteome</keyword>
<keyword evidence="3 4" id="KW-0732">Signal</keyword>
<comment type="similarity">
    <text evidence="2">Belongs to the bacterial solute-binding protein 2 family.</text>
</comment>
<feature type="domain" description="Periplasmic binding protein" evidence="5">
    <location>
        <begin position="33"/>
        <end position="294"/>
    </location>
</feature>
<proteinExistence type="inferred from homology"/>
<evidence type="ECO:0000313" key="8">
    <source>
        <dbReference type="Proteomes" id="UP000195024"/>
    </source>
</evidence>
<organism evidence="7 8">
    <name type="scientific">Enterococcus mundtii</name>
    <dbReference type="NCBI Taxonomy" id="53346"/>
    <lineage>
        <taxon>Bacteria</taxon>
        <taxon>Bacillati</taxon>
        <taxon>Bacillota</taxon>
        <taxon>Bacilli</taxon>
        <taxon>Lactobacillales</taxon>
        <taxon>Enterococcaceae</taxon>
        <taxon>Enterococcus</taxon>
    </lineage>
</organism>
<evidence type="ECO:0000259" key="5">
    <source>
        <dbReference type="Pfam" id="PF13407"/>
    </source>
</evidence>
<reference evidence="6 9" key="2">
    <citation type="submission" date="2019-07" db="EMBL/GenBank/DDBJ databases">
        <title>Whole genome shotgun sequence of Enterococcus mundtii NBRC 100490.</title>
        <authorList>
            <person name="Hosoyama A."/>
            <person name="Uohara A."/>
            <person name="Ohji S."/>
            <person name="Ichikawa N."/>
        </authorList>
    </citation>
    <scope>NUCLEOTIDE SEQUENCE [LARGE SCALE GENOMIC DNA]</scope>
    <source>
        <strain evidence="6 9">NBRC 100490</strain>
    </source>
</reference>
<dbReference type="Proteomes" id="UP000195024">
    <property type="component" value="Unassembled WGS sequence"/>
</dbReference>
<evidence type="ECO:0000313" key="9">
    <source>
        <dbReference type="Proteomes" id="UP000321175"/>
    </source>
</evidence>
<comment type="subcellular location">
    <subcellularLocation>
        <location evidence="1">Cell envelope</location>
    </subcellularLocation>
</comment>
<dbReference type="InterPro" id="IPR028082">
    <property type="entry name" value="Peripla_BP_I"/>
</dbReference>
<dbReference type="GO" id="GO:0030313">
    <property type="term" value="C:cell envelope"/>
    <property type="evidence" value="ECO:0007669"/>
    <property type="project" value="UniProtKB-SubCell"/>
</dbReference>
<name>A0A1I4KJ16_ENTMU</name>
<accession>A0A1I4KJ16</accession>